<organism evidence="1 2">
    <name type="scientific">Hermanssonia centrifuga</name>
    <dbReference type="NCBI Taxonomy" id="98765"/>
    <lineage>
        <taxon>Eukaryota</taxon>
        <taxon>Fungi</taxon>
        <taxon>Dikarya</taxon>
        <taxon>Basidiomycota</taxon>
        <taxon>Agaricomycotina</taxon>
        <taxon>Agaricomycetes</taxon>
        <taxon>Polyporales</taxon>
        <taxon>Meruliaceae</taxon>
        <taxon>Hermanssonia</taxon>
    </lineage>
</organism>
<reference evidence="1 2" key="1">
    <citation type="submission" date="2018-02" db="EMBL/GenBank/DDBJ databases">
        <title>Genome sequence of the basidiomycete white-rot fungus Phlebia centrifuga.</title>
        <authorList>
            <person name="Granchi Z."/>
            <person name="Peng M."/>
            <person name="de Vries R.P."/>
            <person name="Hilden K."/>
            <person name="Makela M.R."/>
            <person name="Grigoriev I."/>
            <person name="Riley R."/>
        </authorList>
    </citation>
    <scope>NUCLEOTIDE SEQUENCE [LARGE SCALE GENOMIC DNA]</scope>
    <source>
        <strain evidence="1 2">FBCC195</strain>
    </source>
</reference>
<name>A0A2R6NHX8_9APHY</name>
<dbReference type="OrthoDB" id="2100128at2759"/>
<sequence length="108" mass="12283">MPKPKRDVPSHRVFEPGKRHMELIASVSRSSGLEKDGDALRNFKLQEKYREFIQEKVSFGLHVNHSWTLFMIFSGKLREGILSTKRNDAFALEGRRLSPPSPGGDSTD</sequence>
<dbReference type="AlphaFoldDB" id="A0A2R6NHX8"/>
<accession>A0A2R6NHX8</accession>
<keyword evidence="2" id="KW-1185">Reference proteome</keyword>
<dbReference type="Proteomes" id="UP000186601">
    <property type="component" value="Unassembled WGS sequence"/>
</dbReference>
<evidence type="ECO:0000313" key="2">
    <source>
        <dbReference type="Proteomes" id="UP000186601"/>
    </source>
</evidence>
<proteinExistence type="predicted"/>
<dbReference type="STRING" id="98765.A0A2R6NHX8"/>
<evidence type="ECO:0000313" key="1">
    <source>
        <dbReference type="EMBL" id="PSR71996.1"/>
    </source>
</evidence>
<comment type="caution">
    <text evidence="1">The sequence shown here is derived from an EMBL/GenBank/DDBJ whole genome shotgun (WGS) entry which is preliminary data.</text>
</comment>
<dbReference type="EMBL" id="MLYV02001230">
    <property type="protein sequence ID" value="PSR71996.1"/>
    <property type="molecule type" value="Genomic_DNA"/>
</dbReference>
<gene>
    <name evidence="1" type="ORF">PHLCEN_2v12206</name>
</gene>
<protein>
    <submittedName>
        <fullName evidence="1">Uncharacterized protein</fullName>
    </submittedName>
</protein>